<proteinExistence type="predicted"/>
<gene>
    <name evidence="2" type="ORF">ACFOGP_12240</name>
</gene>
<feature type="transmembrane region" description="Helical" evidence="1">
    <location>
        <begin position="281"/>
        <end position="306"/>
    </location>
</feature>
<evidence type="ECO:0000313" key="2">
    <source>
        <dbReference type="EMBL" id="MFC3143483.1"/>
    </source>
</evidence>
<comment type="caution">
    <text evidence="2">The sequence shown here is derived from an EMBL/GenBank/DDBJ whole genome shotgun (WGS) entry which is preliminary data.</text>
</comment>
<dbReference type="Pfam" id="PF13687">
    <property type="entry name" value="DUF4153"/>
    <property type="match status" value="1"/>
</dbReference>
<protein>
    <submittedName>
        <fullName evidence="2">DUF4153 domain-containing protein</fullName>
    </submittedName>
</protein>
<dbReference type="EMBL" id="JBHRTB010000010">
    <property type="protein sequence ID" value="MFC3143483.1"/>
    <property type="molecule type" value="Genomic_DNA"/>
</dbReference>
<keyword evidence="1" id="KW-0812">Transmembrane</keyword>
<sequence>MTMAADPGRGVVGRRTLMAAVGALAGLAGWFLIEELPGLVDGDRLVLFLTAAAGAFFFALLAASGALAMRAALAVSALVSVGPAALLTWASLRYDAVDDFLATGHPLVAFGLVVCLSLPFLVVAFRPEERWRSYPALFRQSWDIAVRYAAAWIFTGAFWVVLYLSDALLDLVGLEIIRDILDIEVMPPVLTGAALGLALAVVAELADYISPFLILRLLRLLMPVVLLVTLVFLGALPFRGLSALFGGLSAAAVLLAMGVGIATLITAVIDREDAEAASTGVLRLSAQVLALTLPLLSGLALYAVWLRVADYGWSPDRVAAACAGAVGMGYGVLYSAAVVVRRDWMERVRRANIAMALAVIALAALWLTPLLNAEAVSARSQVSRYASGKVPAEALDLWFIGRDLGRAGDAALDRLRAVGDGDDALAERMARLETAASRWDFESADRETTATETANGLLAEILATVAVVPSDRSLDPALLAGAALPQLRTWQAACRRETPVGNPGCVVMFADLLPDSAGDEAVLFTMNAAGVVSLNALDAGNFSALRYLRGVPADLSAATLDRVIDGDVAITQPALRSLDLGGVEVLILP</sequence>
<dbReference type="InterPro" id="IPR025291">
    <property type="entry name" value="DUF4153"/>
</dbReference>
<keyword evidence="1" id="KW-1133">Transmembrane helix</keyword>
<feature type="transmembrane region" description="Helical" evidence="1">
    <location>
        <begin position="104"/>
        <end position="125"/>
    </location>
</feature>
<feature type="transmembrane region" description="Helical" evidence="1">
    <location>
        <begin position="352"/>
        <end position="371"/>
    </location>
</feature>
<feature type="transmembrane region" description="Helical" evidence="1">
    <location>
        <begin position="244"/>
        <end position="269"/>
    </location>
</feature>
<feature type="transmembrane region" description="Helical" evidence="1">
    <location>
        <begin position="217"/>
        <end position="238"/>
    </location>
</feature>
<accession>A0ABV7GT20</accession>
<organism evidence="2 3">
    <name type="scientific">Psychromarinibacter halotolerans</name>
    <dbReference type="NCBI Taxonomy" id="1775175"/>
    <lineage>
        <taxon>Bacteria</taxon>
        <taxon>Pseudomonadati</taxon>
        <taxon>Pseudomonadota</taxon>
        <taxon>Alphaproteobacteria</taxon>
        <taxon>Rhodobacterales</taxon>
        <taxon>Paracoccaceae</taxon>
        <taxon>Psychromarinibacter</taxon>
    </lineage>
</organism>
<feature type="transmembrane region" description="Helical" evidence="1">
    <location>
        <begin position="145"/>
        <end position="165"/>
    </location>
</feature>
<feature type="transmembrane region" description="Helical" evidence="1">
    <location>
        <begin position="45"/>
        <end position="64"/>
    </location>
</feature>
<feature type="transmembrane region" description="Helical" evidence="1">
    <location>
        <begin position="318"/>
        <end position="340"/>
    </location>
</feature>
<feature type="transmembrane region" description="Helical" evidence="1">
    <location>
        <begin position="185"/>
        <end position="205"/>
    </location>
</feature>
<evidence type="ECO:0000313" key="3">
    <source>
        <dbReference type="Proteomes" id="UP001595632"/>
    </source>
</evidence>
<name>A0ABV7GT20_9RHOB</name>
<feature type="transmembrane region" description="Helical" evidence="1">
    <location>
        <begin position="12"/>
        <end position="33"/>
    </location>
</feature>
<dbReference type="Proteomes" id="UP001595632">
    <property type="component" value="Unassembled WGS sequence"/>
</dbReference>
<reference evidence="3" key="1">
    <citation type="journal article" date="2019" name="Int. J. Syst. Evol. Microbiol.">
        <title>The Global Catalogue of Microorganisms (GCM) 10K type strain sequencing project: providing services to taxonomists for standard genome sequencing and annotation.</title>
        <authorList>
            <consortium name="The Broad Institute Genomics Platform"/>
            <consortium name="The Broad Institute Genome Sequencing Center for Infectious Disease"/>
            <person name="Wu L."/>
            <person name="Ma J."/>
        </authorList>
    </citation>
    <scope>NUCLEOTIDE SEQUENCE [LARGE SCALE GENOMIC DNA]</scope>
    <source>
        <strain evidence="3">KCTC 52366</strain>
    </source>
</reference>
<keyword evidence="3" id="KW-1185">Reference proteome</keyword>
<keyword evidence="1" id="KW-0472">Membrane</keyword>
<feature type="transmembrane region" description="Helical" evidence="1">
    <location>
        <begin position="71"/>
        <end position="92"/>
    </location>
</feature>
<dbReference type="RefSeq" id="WP_275630771.1">
    <property type="nucleotide sequence ID" value="NZ_JARGYD010000001.1"/>
</dbReference>
<evidence type="ECO:0000256" key="1">
    <source>
        <dbReference type="SAM" id="Phobius"/>
    </source>
</evidence>